<organism evidence="2 3">
    <name type="scientific">Oceanidesulfovibrio indonesiensis</name>
    <dbReference type="NCBI Taxonomy" id="54767"/>
    <lineage>
        <taxon>Bacteria</taxon>
        <taxon>Pseudomonadati</taxon>
        <taxon>Thermodesulfobacteriota</taxon>
        <taxon>Desulfovibrionia</taxon>
        <taxon>Desulfovibrionales</taxon>
        <taxon>Desulfovibrionaceae</taxon>
        <taxon>Oceanidesulfovibrio</taxon>
    </lineage>
</organism>
<evidence type="ECO:0000313" key="2">
    <source>
        <dbReference type="EMBL" id="TVM14858.1"/>
    </source>
</evidence>
<name>A0A7M3MAR3_9BACT</name>
<accession>A0A7M3MAR3</accession>
<dbReference type="Gene3D" id="1.20.1290.10">
    <property type="entry name" value="AhpD-like"/>
    <property type="match status" value="1"/>
</dbReference>
<dbReference type="AlphaFoldDB" id="A0A7M3MAR3"/>
<dbReference type="Proteomes" id="UP000448292">
    <property type="component" value="Unassembled WGS sequence"/>
</dbReference>
<dbReference type="InterPro" id="IPR029032">
    <property type="entry name" value="AhpD-like"/>
</dbReference>
<dbReference type="EMBL" id="QMIE01000020">
    <property type="protein sequence ID" value="TVM14858.1"/>
    <property type="molecule type" value="Genomic_DNA"/>
</dbReference>
<sequence length="105" mass="11320">MDKKPSHFLRIMEKYPRYMKAHEELGKAVKEAGPLDEKTLNLVQLAAAAAAGSEGAVHSHARRARNLGVTEAELCHAILACTSTVGFPAVSAALSWIGHPDEEED</sequence>
<feature type="domain" description="Carboxymuconolactone decarboxylase-like" evidence="1">
    <location>
        <begin position="16"/>
        <end position="96"/>
    </location>
</feature>
<dbReference type="InterPro" id="IPR003779">
    <property type="entry name" value="CMD-like"/>
</dbReference>
<evidence type="ECO:0000259" key="1">
    <source>
        <dbReference type="Pfam" id="PF02627"/>
    </source>
</evidence>
<dbReference type="RefSeq" id="WP_144304362.1">
    <property type="nucleotide sequence ID" value="NZ_QMIE01000020.1"/>
</dbReference>
<keyword evidence="3" id="KW-1185">Reference proteome</keyword>
<dbReference type="PANTHER" id="PTHR33930">
    <property type="entry name" value="ALKYL HYDROPEROXIDE REDUCTASE AHPD"/>
    <property type="match status" value="1"/>
</dbReference>
<dbReference type="OrthoDB" id="425264at2"/>
<comment type="caution">
    <text evidence="2">The sequence shown here is derived from an EMBL/GenBank/DDBJ whole genome shotgun (WGS) entry which is preliminary data.</text>
</comment>
<dbReference type="GO" id="GO:0051920">
    <property type="term" value="F:peroxiredoxin activity"/>
    <property type="evidence" value="ECO:0007669"/>
    <property type="project" value="InterPro"/>
</dbReference>
<dbReference type="SUPFAM" id="SSF69118">
    <property type="entry name" value="AhpD-like"/>
    <property type="match status" value="1"/>
</dbReference>
<dbReference type="PANTHER" id="PTHR33930:SF2">
    <property type="entry name" value="BLR3452 PROTEIN"/>
    <property type="match status" value="1"/>
</dbReference>
<protein>
    <submittedName>
        <fullName evidence="2">Carboxymuconolactone decarboxylase family protein</fullName>
    </submittedName>
</protein>
<gene>
    <name evidence="2" type="ORF">DPQ33_16675</name>
</gene>
<evidence type="ECO:0000313" key="3">
    <source>
        <dbReference type="Proteomes" id="UP000448292"/>
    </source>
</evidence>
<proteinExistence type="predicted"/>
<reference evidence="2 3" key="1">
    <citation type="submission" date="2018-06" db="EMBL/GenBank/DDBJ databases">
        <title>Complete genome of Desulfovibrio indonesiensis P37SLT.</title>
        <authorList>
            <person name="Crispim J.S."/>
            <person name="Vidigal P.M.P."/>
            <person name="Silva L.C.F."/>
            <person name="Laguardia C.N."/>
            <person name="Araujo L.C."/>
            <person name="Dias R.S."/>
            <person name="Sousa M.P."/>
            <person name="Paula S.O."/>
            <person name="Silva C."/>
        </authorList>
    </citation>
    <scope>NUCLEOTIDE SEQUENCE [LARGE SCALE GENOMIC DNA]</scope>
    <source>
        <strain evidence="2 3">P37SLT</strain>
    </source>
</reference>
<dbReference type="Pfam" id="PF02627">
    <property type="entry name" value="CMD"/>
    <property type="match status" value="1"/>
</dbReference>